<gene>
    <name evidence="2" type="ORF">S01H1_52194</name>
</gene>
<dbReference type="AlphaFoldDB" id="X0XSH3"/>
<dbReference type="InterPro" id="IPR029486">
    <property type="entry name" value="GH97_N"/>
</dbReference>
<sequence length="163" mass="17992">MEQVQVAGPDGNVKLTVLPNAERLTFTVTLGNTTVLDTSTIVMNLDGYDLSSGVVFGNVERYEVNETYPWHGAHSTAVNQCNGARISLQNDLSFIDYVLEIRVFNDGVAFRHLIPGDKDVTRVPDEYTTFVIPAGSTVWYHDLGGHYEAPYEKNDISDVPPGQ</sequence>
<dbReference type="GO" id="GO:0030246">
    <property type="term" value="F:carbohydrate binding"/>
    <property type="evidence" value="ECO:0007669"/>
    <property type="project" value="InterPro"/>
</dbReference>
<accession>X0XSH3</accession>
<feature type="domain" description="Glycosyl-hydrolase 97 N-terminal" evidence="1">
    <location>
        <begin position="6"/>
        <end position="160"/>
    </location>
</feature>
<proteinExistence type="predicted"/>
<dbReference type="Pfam" id="PF14508">
    <property type="entry name" value="GH97_N"/>
    <property type="match status" value="1"/>
</dbReference>
<reference evidence="2" key="1">
    <citation type="journal article" date="2014" name="Front. Microbiol.">
        <title>High frequency of phylogenetically diverse reductive dehalogenase-homologous genes in deep subseafloor sedimentary metagenomes.</title>
        <authorList>
            <person name="Kawai M."/>
            <person name="Futagami T."/>
            <person name="Toyoda A."/>
            <person name="Takaki Y."/>
            <person name="Nishi S."/>
            <person name="Hori S."/>
            <person name="Arai W."/>
            <person name="Tsubouchi T."/>
            <person name="Morono Y."/>
            <person name="Uchiyama I."/>
            <person name="Ito T."/>
            <person name="Fujiyama A."/>
            <person name="Inagaki F."/>
            <person name="Takami H."/>
        </authorList>
    </citation>
    <scope>NUCLEOTIDE SEQUENCE</scope>
    <source>
        <strain evidence="2">Expedition CK06-06</strain>
    </source>
</reference>
<feature type="non-terminal residue" evidence="2">
    <location>
        <position position="163"/>
    </location>
</feature>
<comment type="caution">
    <text evidence="2">The sequence shown here is derived from an EMBL/GenBank/DDBJ whole genome shotgun (WGS) entry which is preliminary data.</text>
</comment>
<protein>
    <recommendedName>
        <fullName evidence="1">Glycosyl-hydrolase 97 N-terminal domain-containing protein</fullName>
    </recommendedName>
</protein>
<dbReference type="PANTHER" id="PTHR35803:SF2">
    <property type="entry name" value="RETAINING ALPHA-GALACTOSIDASE"/>
    <property type="match status" value="1"/>
</dbReference>
<dbReference type="PANTHER" id="PTHR35803">
    <property type="entry name" value="GLUCAN 1,4-ALPHA-GLUCOSIDASE SUSB-RELATED"/>
    <property type="match status" value="1"/>
</dbReference>
<name>X0XSH3_9ZZZZ</name>
<evidence type="ECO:0000313" key="2">
    <source>
        <dbReference type="EMBL" id="GAG27826.1"/>
    </source>
</evidence>
<dbReference type="EMBL" id="BARS01033727">
    <property type="protein sequence ID" value="GAG27826.1"/>
    <property type="molecule type" value="Genomic_DNA"/>
</dbReference>
<dbReference type="Gene3D" id="2.70.98.10">
    <property type="match status" value="1"/>
</dbReference>
<dbReference type="InterPro" id="IPR052720">
    <property type="entry name" value="Glycosyl_hydrolase_97"/>
</dbReference>
<dbReference type="InterPro" id="IPR014718">
    <property type="entry name" value="GH-type_carb-bd"/>
</dbReference>
<organism evidence="2">
    <name type="scientific">marine sediment metagenome</name>
    <dbReference type="NCBI Taxonomy" id="412755"/>
    <lineage>
        <taxon>unclassified sequences</taxon>
        <taxon>metagenomes</taxon>
        <taxon>ecological metagenomes</taxon>
    </lineage>
</organism>
<evidence type="ECO:0000259" key="1">
    <source>
        <dbReference type="Pfam" id="PF14508"/>
    </source>
</evidence>